<feature type="region of interest" description="Disordered" evidence="7">
    <location>
        <begin position="1"/>
        <end position="42"/>
    </location>
</feature>
<keyword evidence="2" id="KW-0805">Transcription regulation</keyword>
<reference evidence="10" key="1">
    <citation type="journal article" date="2014" name="Genome Announc.">
        <title>De novo whole-genome sequence and genome annotation of Lichtheimia ramosa.</title>
        <authorList>
            <person name="Linde J."/>
            <person name="Schwartze V."/>
            <person name="Binder U."/>
            <person name="Lass-Florl C."/>
            <person name="Voigt K."/>
            <person name="Horn F."/>
        </authorList>
    </citation>
    <scope>NUCLEOTIDE SEQUENCE</scope>
    <source>
        <strain evidence="10">JMRC FSU:6197</strain>
    </source>
</reference>
<dbReference type="InterPro" id="IPR036390">
    <property type="entry name" value="WH_DNA-bd_sf"/>
</dbReference>
<dbReference type="SUPFAM" id="SSF46785">
    <property type="entry name" value="Winged helix' DNA-binding domain"/>
    <property type="match status" value="1"/>
</dbReference>
<keyword evidence="4" id="KW-0804">Transcription</keyword>
<dbReference type="Gene3D" id="2.60.200.20">
    <property type="match status" value="1"/>
</dbReference>
<evidence type="ECO:0000256" key="3">
    <source>
        <dbReference type="ARBA" id="ARBA00023125"/>
    </source>
</evidence>
<gene>
    <name evidence="10" type="ORF">LRAMOSA04835</name>
</gene>
<dbReference type="CDD" id="cd00059">
    <property type="entry name" value="FH_FOX"/>
    <property type="match status" value="1"/>
</dbReference>
<feature type="region of interest" description="Disordered" evidence="7">
    <location>
        <begin position="375"/>
        <end position="400"/>
    </location>
</feature>
<dbReference type="Pfam" id="PF00250">
    <property type="entry name" value="Forkhead"/>
    <property type="match status" value="1"/>
</dbReference>
<dbReference type="PROSITE" id="PS00658">
    <property type="entry name" value="FORK_HEAD_2"/>
    <property type="match status" value="1"/>
</dbReference>
<feature type="DNA-binding region" description="Fork-head" evidence="6">
    <location>
        <begin position="199"/>
        <end position="293"/>
    </location>
</feature>
<dbReference type="InterPro" id="IPR030456">
    <property type="entry name" value="TF_fork_head_CS_2"/>
</dbReference>
<dbReference type="PANTHER" id="PTHR45881">
    <property type="entry name" value="CHECKPOINT SUPPRESSOR 1-LIKE, ISOFORM A-RELATED"/>
    <property type="match status" value="1"/>
</dbReference>
<evidence type="ECO:0000259" key="9">
    <source>
        <dbReference type="PROSITE" id="PS50039"/>
    </source>
</evidence>
<dbReference type="Gene3D" id="1.10.10.10">
    <property type="entry name" value="Winged helix-like DNA-binding domain superfamily/Winged helix DNA-binding domain"/>
    <property type="match status" value="1"/>
</dbReference>
<evidence type="ECO:0000256" key="6">
    <source>
        <dbReference type="PROSITE-ProRule" id="PRU00089"/>
    </source>
</evidence>
<feature type="region of interest" description="Disordered" evidence="7">
    <location>
        <begin position="263"/>
        <end position="346"/>
    </location>
</feature>
<comment type="subcellular location">
    <subcellularLocation>
        <location evidence="1 6">Nucleus</location>
    </subcellularLocation>
</comment>
<keyword evidence="3 6" id="KW-0238">DNA-binding</keyword>
<accession>A0A077WZK1</accession>
<evidence type="ECO:0000313" key="10">
    <source>
        <dbReference type="EMBL" id="CDS12649.1"/>
    </source>
</evidence>
<evidence type="ECO:0000259" key="8">
    <source>
        <dbReference type="PROSITE" id="PS50006"/>
    </source>
</evidence>
<dbReference type="PROSITE" id="PS50039">
    <property type="entry name" value="FORK_HEAD_3"/>
    <property type="match status" value="1"/>
</dbReference>
<sequence>MNGDAITNSSTPSLSMTQPDTPKPATGKQPKHPTPASLDSGPVQAYAKLEGDGFCYYMRTLQVTMGRKVTKPDNVDIALGTLKSVSRHHARLFYNFTTQRFEFMVFGKNGAFVNEQFVEKGVTVALENRTKIQIGDVSFVFLLPRMDPEDAATCTKKEATTCIYKPHQLQQQPHQQPSEQSTSCDNSMNEEPVYDKDTKPPYSYATLIAQAINSTPEKRMTLNSIYMYIHERYPYFKMENAGWQNSIRHNLSLNKAFVRVPRQGNEHGKGSYWTIDPEAESQFPNGIYKPNKRLASTSKDETTRKRARPENTPSVSPSQQQSSSTTVPQSSSPSSSSDPSQQQAVTAAATAAAAVAAAATTPNTTQSPTMTTQVATGADTTSTNAPSPSNTTTPVTSEQQQQQLQETIRQHLLDPVRYPLPPSIAQLLPQAIAQLPPYLAKRLTDTLQAALRTHVQRDNQQSSSSPPPSTTTTTTTNDTTTTSNTTTTTTNDTTTSSSSPADKSNDNTASTTTPSTEKPSSPTLTVPTTADDTTITPSTQQDALENTQDQKTAGSSPSSTSAEEPIDVQS</sequence>
<name>A0A077WZK1_9FUNG</name>
<feature type="region of interest" description="Disordered" evidence="7">
    <location>
        <begin position="167"/>
        <end position="198"/>
    </location>
</feature>
<dbReference type="Pfam" id="PF00498">
    <property type="entry name" value="FHA"/>
    <property type="match status" value="1"/>
</dbReference>
<feature type="domain" description="FHA" evidence="8">
    <location>
        <begin position="63"/>
        <end position="118"/>
    </location>
</feature>
<organism evidence="10">
    <name type="scientific">Lichtheimia ramosa</name>
    <dbReference type="NCBI Taxonomy" id="688394"/>
    <lineage>
        <taxon>Eukaryota</taxon>
        <taxon>Fungi</taxon>
        <taxon>Fungi incertae sedis</taxon>
        <taxon>Mucoromycota</taxon>
        <taxon>Mucoromycotina</taxon>
        <taxon>Mucoromycetes</taxon>
        <taxon>Mucorales</taxon>
        <taxon>Lichtheimiaceae</taxon>
        <taxon>Lichtheimia</taxon>
    </lineage>
</organism>
<dbReference type="AlphaFoldDB" id="A0A077WZK1"/>
<dbReference type="GO" id="GO:0000978">
    <property type="term" value="F:RNA polymerase II cis-regulatory region sequence-specific DNA binding"/>
    <property type="evidence" value="ECO:0007669"/>
    <property type="project" value="TreeGrafter"/>
</dbReference>
<evidence type="ECO:0000256" key="2">
    <source>
        <dbReference type="ARBA" id="ARBA00023015"/>
    </source>
</evidence>
<dbReference type="GO" id="GO:0005634">
    <property type="term" value="C:nucleus"/>
    <property type="evidence" value="ECO:0007669"/>
    <property type="project" value="UniProtKB-SubCell"/>
</dbReference>
<dbReference type="InterPro" id="IPR036388">
    <property type="entry name" value="WH-like_DNA-bd_sf"/>
</dbReference>
<feature type="compositionally biased region" description="Low complexity" evidence="7">
    <location>
        <begin position="508"/>
        <end position="539"/>
    </location>
</feature>
<feature type="compositionally biased region" description="Low complexity" evidence="7">
    <location>
        <begin position="167"/>
        <end position="177"/>
    </location>
</feature>
<dbReference type="OrthoDB" id="5954824at2759"/>
<dbReference type="CDD" id="cd22701">
    <property type="entry name" value="FHA_FKH1-like"/>
    <property type="match status" value="1"/>
</dbReference>
<dbReference type="PROSITE" id="PS00657">
    <property type="entry name" value="FORK_HEAD_1"/>
    <property type="match status" value="1"/>
</dbReference>
<evidence type="ECO:0000256" key="4">
    <source>
        <dbReference type="ARBA" id="ARBA00023163"/>
    </source>
</evidence>
<evidence type="ECO:0000256" key="5">
    <source>
        <dbReference type="ARBA" id="ARBA00023242"/>
    </source>
</evidence>
<dbReference type="GO" id="GO:0000981">
    <property type="term" value="F:DNA-binding transcription factor activity, RNA polymerase II-specific"/>
    <property type="evidence" value="ECO:0007669"/>
    <property type="project" value="TreeGrafter"/>
</dbReference>
<dbReference type="PROSITE" id="PS50006">
    <property type="entry name" value="FHA_DOMAIN"/>
    <property type="match status" value="1"/>
</dbReference>
<evidence type="ECO:0000256" key="7">
    <source>
        <dbReference type="SAM" id="MobiDB-lite"/>
    </source>
</evidence>
<dbReference type="InterPro" id="IPR000253">
    <property type="entry name" value="FHA_dom"/>
</dbReference>
<dbReference type="InterPro" id="IPR008984">
    <property type="entry name" value="SMAD_FHA_dom_sf"/>
</dbReference>
<dbReference type="PRINTS" id="PR00053">
    <property type="entry name" value="FORKHEAD"/>
</dbReference>
<feature type="region of interest" description="Disordered" evidence="7">
    <location>
        <begin position="455"/>
        <end position="570"/>
    </location>
</feature>
<feature type="compositionally biased region" description="Polar residues" evidence="7">
    <location>
        <begin position="1"/>
        <end position="20"/>
    </location>
</feature>
<proteinExistence type="predicted"/>
<dbReference type="FunFam" id="1.10.10.10:FF:000030">
    <property type="entry name" value="Forkhead box protein K2"/>
    <property type="match status" value="1"/>
</dbReference>
<dbReference type="EMBL" id="LK023368">
    <property type="protein sequence ID" value="CDS12649.1"/>
    <property type="molecule type" value="Genomic_DNA"/>
</dbReference>
<dbReference type="PANTHER" id="PTHR45881:SF1">
    <property type="entry name" value="FORK HEAD PROTEIN HOMOLOG 2"/>
    <property type="match status" value="1"/>
</dbReference>
<dbReference type="SMART" id="SM00339">
    <property type="entry name" value="FH"/>
    <property type="match status" value="1"/>
</dbReference>
<keyword evidence="5 6" id="KW-0539">Nucleus</keyword>
<dbReference type="InterPro" id="IPR018122">
    <property type="entry name" value="TF_fork_head_CS_1"/>
</dbReference>
<protein>
    <submittedName>
        <fullName evidence="10">Uncharacterized protein</fullName>
    </submittedName>
</protein>
<feature type="domain" description="Fork-head" evidence="9">
    <location>
        <begin position="199"/>
        <end position="293"/>
    </location>
</feature>
<feature type="compositionally biased region" description="Low complexity" evidence="7">
    <location>
        <begin position="313"/>
        <end position="346"/>
    </location>
</feature>
<feature type="compositionally biased region" description="Polar residues" evidence="7">
    <location>
        <begin position="540"/>
        <end position="570"/>
    </location>
</feature>
<dbReference type="InterPro" id="IPR001766">
    <property type="entry name" value="Fork_head_dom"/>
</dbReference>
<dbReference type="SUPFAM" id="SSF49879">
    <property type="entry name" value="SMAD/FHA domain"/>
    <property type="match status" value="1"/>
</dbReference>
<feature type="compositionally biased region" description="Low complexity" evidence="7">
    <location>
        <begin position="470"/>
        <end position="500"/>
    </location>
</feature>
<evidence type="ECO:0000256" key="1">
    <source>
        <dbReference type="ARBA" id="ARBA00004123"/>
    </source>
</evidence>
<feature type="compositionally biased region" description="Polar residues" evidence="7">
    <location>
        <begin position="178"/>
        <end position="189"/>
    </location>
</feature>